<feature type="domain" description="FHA" evidence="1">
    <location>
        <begin position="358"/>
        <end position="407"/>
    </location>
</feature>
<organism evidence="2">
    <name type="scientific">hydrothermal vent metagenome</name>
    <dbReference type="NCBI Taxonomy" id="652676"/>
    <lineage>
        <taxon>unclassified sequences</taxon>
        <taxon>metagenomes</taxon>
        <taxon>ecological metagenomes</taxon>
    </lineage>
</organism>
<evidence type="ECO:0000259" key="1">
    <source>
        <dbReference type="PROSITE" id="PS50006"/>
    </source>
</evidence>
<reference evidence="2" key="1">
    <citation type="submission" date="2018-06" db="EMBL/GenBank/DDBJ databases">
        <authorList>
            <person name="Zhirakovskaya E."/>
        </authorList>
    </citation>
    <scope>NUCLEOTIDE SEQUENCE</scope>
</reference>
<dbReference type="InterPro" id="IPR052026">
    <property type="entry name" value="ExeA_AAA_ATPase_DNA-bind"/>
</dbReference>
<dbReference type="InterPro" id="IPR049945">
    <property type="entry name" value="AAA_22"/>
</dbReference>
<dbReference type="InterPro" id="IPR008984">
    <property type="entry name" value="SMAD_FHA_dom_sf"/>
</dbReference>
<proteinExistence type="predicted"/>
<protein>
    <recommendedName>
        <fullName evidence="1">FHA domain-containing protein</fullName>
    </recommendedName>
</protein>
<sequence>MSCWQVNQCPGIYIFLAINAQELAKIPIKTNIIRWKFGIMYYDFFNLDEHPFRLTTDPKYLYLSSGHSRARANMEYAIRNRDQLFILSGEIGAGKSLIIQDLLSSLDENTLGFKIHQTLLTNIEFLQMLLREFGTKSFHDRKVELLDQIYTFLVEQHRRKKRVLVIVDEAQNLAPEVMEEIRLLLEFEKDGEKLLSLFLIGQPELNELIDQPELEQLRQRARLRFHLEALDDDDIECYIKYRLQMAGKAHSVSIDDDVYPLIQEYTGGRPRLINVLMDHALTCAFVNNDKVVSERIVLTSIDELNWQPFGRPVENIPLLQIDDDELSSVEMLATVSRKIIVHKNGRKVGEYPLNKLRFNIGRHSDNDIILKEPRISRLHAQIMLNDSEIFIQDMNSKNGTFNGEKQVDLHALQLGDVITIASFELTFARMYEEEREDITESVNILQYPFQSKNKS</sequence>
<evidence type="ECO:0000313" key="2">
    <source>
        <dbReference type="EMBL" id="VAX09833.1"/>
    </source>
</evidence>
<dbReference type="PANTHER" id="PTHR35894">
    <property type="entry name" value="GENERAL SECRETION PATHWAY PROTEIN A-RELATED"/>
    <property type="match status" value="1"/>
</dbReference>
<dbReference type="CDD" id="cd00060">
    <property type="entry name" value="FHA"/>
    <property type="match status" value="1"/>
</dbReference>
<dbReference type="InterPro" id="IPR027417">
    <property type="entry name" value="P-loop_NTPase"/>
</dbReference>
<dbReference type="EMBL" id="UOFY01000042">
    <property type="protein sequence ID" value="VAX09833.1"/>
    <property type="molecule type" value="Genomic_DNA"/>
</dbReference>
<dbReference type="SUPFAM" id="SSF52540">
    <property type="entry name" value="P-loop containing nucleoside triphosphate hydrolases"/>
    <property type="match status" value="1"/>
</dbReference>
<gene>
    <name evidence="2" type="ORF">MNBD_GAMMA25-1294</name>
</gene>
<dbReference type="PANTHER" id="PTHR35894:SF1">
    <property type="entry name" value="PHOSPHORIBULOKINASE _ URIDINE KINASE FAMILY"/>
    <property type="match status" value="1"/>
</dbReference>
<dbReference type="InterPro" id="IPR000253">
    <property type="entry name" value="FHA_dom"/>
</dbReference>
<dbReference type="SMART" id="SM00240">
    <property type="entry name" value="FHA"/>
    <property type="match status" value="1"/>
</dbReference>
<dbReference type="Pfam" id="PF13401">
    <property type="entry name" value="AAA_22"/>
    <property type="match status" value="1"/>
</dbReference>
<dbReference type="PROSITE" id="PS50006">
    <property type="entry name" value="FHA_DOMAIN"/>
    <property type="match status" value="1"/>
</dbReference>
<dbReference type="AlphaFoldDB" id="A0A3B1BCV9"/>
<dbReference type="SUPFAM" id="SSF49879">
    <property type="entry name" value="SMAD/FHA domain"/>
    <property type="match status" value="1"/>
</dbReference>
<dbReference type="GO" id="GO:0016887">
    <property type="term" value="F:ATP hydrolysis activity"/>
    <property type="evidence" value="ECO:0007669"/>
    <property type="project" value="InterPro"/>
</dbReference>
<dbReference type="Pfam" id="PF00498">
    <property type="entry name" value="FHA"/>
    <property type="match status" value="1"/>
</dbReference>
<dbReference type="Gene3D" id="2.60.200.20">
    <property type="match status" value="1"/>
</dbReference>
<dbReference type="Gene3D" id="3.40.50.300">
    <property type="entry name" value="P-loop containing nucleotide triphosphate hydrolases"/>
    <property type="match status" value="1"/>
</dbReference>
<name>A0A3B1BCV9_9ZZZZ</name>
<accession>A0A3B1BCV9</accession>